<dbReference type="Gene3D" id="2.160.20.80">
    <property type="entry name" value="E3 ubiquitin-protein ligase SopA"/>
    <property type="match status" value="1"/>
</dbReference>
<dbReference type="SUPFAM" id="SSF141571">
    <property type="entry name" value="Pentapeptide repeat-like"/>
    <property type="match status" value="1"/>
</dbReference>
<dbReference type="RefSeq" id="WP_223075710.1">
    <property type="nucleotide sequence ID" value="NZ_JADMNK010000017.1"/>
</dbReference>
<comment type="caution">
    <text evidence="1">The sequence shown here is derived from an EMBL/GenBank/DDBJ whole genome shotgun (WGS) entry which is preliminary data.</text>
</comment>
<keyword evidence="2" id="KW-1185">Reference proteome</keyword>
<evidence type="ECO:0000313" key="1">
    <source>
        <dbReference type="EMBL" id="MBZ0060438.1"/>
    </source>
</evidence>
<evidence type="ECO:0000313" key="2">
    <source>
        <dbReference type="Proteomes" id="UP000706580"/>
    </source>
</evidence>
<evidence type="ECO:0008006" key="3">
    <source>
        <dbReference type="Google" id="ProtNLM"/>
    </source>
</evidence>
<reference evidence="1 2" key="1">
    <citation type="submission" date="2020-11" db="EMBL/GenBank/DDBJ databases">
        <title>Draft Genome of Enterobacter sp. strain EMC7.</title>
        <authorList>
            <person name="Barman P."/>
            <person name="Sinha S."/>
            <person name="Sen S."/>
            <person name="Chakraborty R."/>
        </authorList>
    </citation>
    <scope>NUCLEOTIDE SEQUENCE [LARGE SCALE GENOMIC DNA]</scope>
    <source>
        <strain evidence="1 2">EMC7</strain>
    </source>
</reference>
<proteinExistence type="predicted"/>
<organism evidence="1 2">
    <name type="scientific">Leclercia barmai</name>
    <dbReference type="NCBI Taxonomy" id="2785629"/>
    <lineage>
        <taxon>Bacteria</taxon>
        <taxon>Pseudomonadati</taxon>
        <taxon>Pseudomonadota</taxon>
        <taxon>Gammaproteobacteria</taxon>
        <taxon>Enterobacterales</taxon>
        <taxon>Enterobacteriaceae</taxon>
        <taxon>Leclercia</taxon>
    </lineage>
</organism>
<dbReference type="EMBL" id="JADMNK010000017">
    <property type="protein sequence ID" value="MBZ0060438.1"/>
    <property type="molecule type" value="Genomic_DNA"/>
</dbReference>
<sequence length="134" mass="15410">MNLNAKRQGVTPFSFEKPEEYKSTITELVGLLESRHFAWLDICEGENKAIIFRSNLKKSVFRNIQFGSLIINRCYIDGLCFENCDLRNVFFSNSTVTQPIHLRHCDVAGMRLLNMPLRMFIFEECTGVGQIVIA</sequence>
<name>A0ABS7S4Z2_9ENTR</name>
<gene>
    <name evidence="1" type="ORF">ITX56_22115</name>
</gene>
<protein>
    <recommendedName>
        <fullName evidence="3">Pentapeptide repeat-containing protein</fullName>
    </recommendedName>
</protein>
<accession>A0ABS7S4Z2</accession>
<dbReference type="Proteomes" id="UP000706580">
    <property type="component" value="Unassembled WGS sequence"/>
</dbReference>